<keyword evidence="9" id="KW-1185">Reference proteome</keyword>
<feature type="domain" description="Aldehyde ferredoxin oxidoreductase N-terminal" evidence="7">
    <location>
        <begin position="1"/>
        <end position="142"/>
    </location>
</feature>
<proteinExistence type="inferred from homology"/>
<dbReference type="EMBL" id="JAGGKS010000001">
    <property type="protein sequence ID" value="MBP1924425.1"/>
    <property type="molecule type" value="Genomic_DNA"/>
</dbReference>
<dbReference type="Pfam" id="PF02730">
    <property type="entry name" value="AFOR_N"/>
    <property type="match status" value="1"/>
</dbReference>
<dbReference type="InterPro" id="IPR036503">
    <property type="entry name" value="Ald_Fedxn_OxRdtase_N_sf"/>
</dbReference>
<evidence type="ECO:0000256" key="6">
    <source>
        <dbReference type="ARBA" id="ARBA00023014"/>
    </source>
</evidence>
<comment type="cofactor">
    <cofactor evidence="1">
        <name>[4Fe-4S] cluster</name>
        <dbReference type="ChEBI" id="CHEBI:49883"/>
    </cofactor>
</comment>
<dbReference type="Proteomes" id="UP001519342">
    <property type="component" value="Unassembled WGS sequence"/>
</dbReference>
<accession>A0ABS4G9Q7</accession>
<keyword evidence="4" id="KW-0479">Metal-binding</keyword>
<evidence type="ECO:0000256" key="2">
    <source>
        <dbReference type="ARBA" id="ARBA00011032"/>
    </source>
</evidence>
<evidence type="ECO:0000259" key="7">
    <source>
        <dbReference type="SMART" id="SM00790"/>
    </source>
</evidence>
<dbReference type="InterPro" id="IPR001203">
    <property type="entry name" value="OxRdtase_Ald_Fedxn_C"/>
</dbReference>
<keyword evidence="6" id="KW-0411">Iron-sulfur</keyword>
<evidence type="ECO:0000313" key="8">
    <source>
        <dbReference type="EMBL" id="MBP1924425.1"/>
    </source>
</evidence>
<evidence type="ECO:0000256" key="3">
    <source>
        <dbReference type="ARBA" id="ARBA00022485"/>
    </source>
</evidence>
<dbReference type="SUPFAM" id="SSF56228">
    <property type="entry name" value="Aldehyde ferredoxin oxidoreductase, N-terminal domain"/>
    <property type="match status" value="1"/>
</dbReference>
<comment type="caution">
    <text evidence="8">The sequence shown here is derived from an EMBL/GenBank/DDBJ whole genome shotgun (WGS) entry which is preliminary data.</text>
</comment>
<keyword evidence="5" id="KW-0408">Iron</keyword>
<dbReference type="Gene3D" id="3.60.9.10">
    <property type="entry name" value="Aldehyde ferredoxin oxidoreductase, N-terminal domain"/>
    <property type="match status" value="1"/>
</dbReference>
<dbReference type="InterPro" id="IPR013983">
    <property type="entry name" value="Ald_Fedxn_OxRdtase_N"/>
</dbReference>
<dbReference type="InterPro" id="IPR051919">
    <property type="entry name" value="W-dependent_AOR"/>
</dbReference>
<gene>
    <name evidence="8" type="ORF">J2Z76_000278</name>
</gene>
<evidence type="ECO:0000256" key="4">
    <source>
        <dbReference type="ARBA" id="ARBA00022723"/>
    </source>
</evidence>
<sequence>MQSVNFPGNAKWTVVTKGPLTGSFLDSAGTGAWAPQLKKAGYDVLIIEGKSENPVYLYINDDKIEFRDASSIWGKDTIETSRIIKEELGDKRINAINIGPAGENLNPIACISCDGHSFAGRGGAGAIMGSKNLKAIAVWGTKQVPVVDLEGAQNLAKELMGRLHETAKGGGGTPDVMVPLEELGDVPIKYWRGDIWHHGAKMIGTPRYTELLNVKPLPCQNCPVGCHRHIHLKLKDGSILDGNGPELKLLEC</sequence>
<dbReference type="PANTHER" id="PTHR30038:SF0">
    <property type="entry name" value="TUNGSTEN-CONTAINING ALDEHYDE FERREDOXIN OXIDOREDUCTASE"/>
    <property type="match status" value="1"/>
</dbReference>
<protein>
    <submittedName>
        <fullName evidence="8">Aldehyde:ferredoxin oxidoreductase</fullName>
    </submittedName>
</protein>
<dbReference type="SMART" id="SM00790">
    <property type="entry name" value="AFOR_N"/>
    <property type="match status" value="1"/>
</dbReference>
<dbReference type="InterPro" id="IPR013984">
    <property type="entry name" value="Ald_Fedxn_OxRdtase_dom2"/>
</dbReference>
<name>A0ABS4G9Q7_9FIRM</name>
<reference evidence="8 9" key="1">
    <citation type="submission" date="2021-03" db="EMBL/GenBank/DDBJ databases">
        <title>Genomic Encyclopedia of Type Strains, Phase IV (KMG-IV): sequencing the most valuable type-strain genomes for metagenomic binning, comparative biology and taxonomic classification.</title>
        <authorList>
            <person name="Goeker M."/>
        </authorList>
    </citation>
    <scope>NUCLEOTIDE SEQUENCE [LARGE SCALE GENOMIC DNA]</scope>
    <source>
        <strain evidence="8 9">DSM 24004</strain>
    </source>
</reference>
<comment type="similarity">
    <text evidence="2">Belongs to the AOR/FOR family.</text>
</comment>
<keyword evidence="3" id="KW-0004">4Fe-4S</keyword>
<dbReference type="SUPFAM" id="SSF48310">
    <property type="entry name" value="Aldehyde ferredoxin oxidoreductase, C-terminal domains"/>
    <property type="match status" value="1"/>
</dbReference>
<evidence type="ECO:0000256" key="5">
    <source>
        <dbReference type="ARBA" id="ARBA00023004"/>
    </source>
</evidence>
<dbReference type="PANTHER" id="PTHR30038">
    <property type="entry name" value="ALDEHYDE FERREDOXIN OXIDOREDUCTASE"/>
    <property type="match status" value="1"/>
</dbReference>
<dbReference type="Gene3D" id="1.10.569.10">
    <property type="entry name" value="Aldehyde Ferredoxin Oxidoreductase Protein, subunit A, domain 2"/>
    <property type="match status" value="1"/>
</dbReference>
<dbReference type="InterPro" id="IPR036021">
    <property type="entry name" value="Tungsten_al_ferr_oxy-like_C"/>
</dbReference>
<dbReference type="Pfam" id="PF01314">
    <property type="entry name" value="AFOR_C"/>
    <property type="match status" value="1"/>
</dbReference>
<organism evidence="8 9">
    <name type="scientific">Sedimentibacter acidaminivorans</name>
    <dbReference type="NCBI Taxonomy" id="913099"/>
    <lineage>
        <taxon>Bacteria</taxon>
        <taxon>Bacillati</taxon>
        <taxon>Bacillota</taxon>
        <taxon>Tissierellia</taxon>
        <taxon>Sedimentibacter</taxon>
    </lineage>
</organism>
<evidence type="ECO:0000256" key="1">
    <source>
        <dbReference type="ARBA" id="ARBA00001966"/>
    </source>
</evidence>
<evidence type="ECO:0000313" key="9">
    <source>
        <dbReference type="Proteomes" id="UP001519342"/>
    </source>
</evidence>